<dbReference type="GO" id="GO:0043565">
    <property type="term" value="F:sequence-specific DNA binding"/>
    <property type="evidence" value="ECO:0007669"/>
    <property type="project" value="InterPro"/>
</dbReference>
<dbReference type="Proteomes" id="UP000320672">
    <property type="component" value="Chromosome"/>
</dbReference>
<dbReference type="PANTHER" id="PTHR43280:SF31">
    <property type="entry name" value="TRANSCRIPTIONAL REGULATORY PROTEIN"/>
    <property type="match status" value="1"/>
</dbReference>
<gene>
    <name evidence="5" type="primary">araC_1</name>
    <name evidence="5" type="ORF">FF011L_05930</name>
</gene>
<sequence length="298" mass="33953">MSNSQPPAPLPAFVSQQVTEARRFFLNLNPNRKLPLAIVCGGVERMRPDYFVERTDFPYYAIELVAEGEGTLTVENKEYPLSVGSLFSYGPRTSHSIRNQATNGMRKYYLDFVGTGVVGLLKESGLLTSQHAHQPIAIHSPHHLTDLFEILLREASSEGSQASRICETITELLFLKIKQSRTQEGNDRPRSYATYERIRRHIDENFLALHTIQQIAAQTDVTPVYLSRLFKRFADFGAYQYLLRRKMNYAAGLLMNEEMLVKEVAQQMEFADAFQFSRAFKRVYGISPKNLTARTKTG</sequence>
<dbReference type="Pfam" id="PF02311">
    <property type="entry name" value="AraC_binding"/>
    <property type="match status" value="1"/>
</dbReference>
<keyword evidence="2" id="KW-0238">DNA-binding</keyword>
<dbReference type="EMBL" id="CP036262">
    <property type="protein sequence ID" value="QDS91857.1"/>
    <property type="molecule type" value="Genomic_DNA"/>
</dbReference>
<dbReference type="OrthoDB" id="9807321at2"/>
<dbReference type="InterPro" id="IPR014710">
    <property type="entry name" value="RmlC-like_jellyroll"/>
</dbReference>
<name>A0A517MAP6_9BACT</name>
<evidence type="ECO:0000256" key="1">
    <source>
        <dbReference type="ARBA" id="ARBA00023015"/>
    </source>
</evidence>
<dbReference type="GO" id="GO:0003700">
    <property type="term" value="F:DNA-binding transcription factor activity"/>
    <property type="evidence" value="ECO:0007669"/>
    <property type="project" value="InterPro"/>
</dbReference>
<dbReference type="InterPro" id="IPR009057">
    <property type="entry name" value="Homeodomain-like_sf"/>
</dbReference>
<dbReference type="PANTHER" id="PTHR43280">
    <property type="entry name" value="ARAC-FAMILY TRANSCRIPTIONAL REGULATOR"/>
    <property type="match status" value="1"/>
</dbReference>
<keyword evidence="3" id="KW-0804">Transcription</keyword>
<dbReference type="Gene3D" id="2.60.120.10">
    <property type="entry name" value="Jelly Rolls"/>
    <property type="match status" value="1"/>
</dbReference>
<reference evidence="5 6" key="1">
    <citation type="submission" date="2019-02" db="EMBL/GenBank/DDBJ databases">
        <title>Deep-cultivation of Planctomycetes and their phenomic and genomic characterization uncovers novel biology.</title>
        <authorList>
            <person name="Wiegand S."/>
            <person name="Jogler M."/>
            <person name="Boedeker C."/>
            <person name="Pinto D."/>
            <person name="Vollmers J."/>
            <person name="Rivas-Marin E."/>
            <person name="Kohn T."/>
            <person name="Peeters S.H."/>
            <person name="Heuer A."/>
            <person name="Rast P."/>
            <person name="Oberbeckmann S."/>
            <person name="Bunk B."/>
            <person name="Jeske O."/>
            <person name="Meyerdierks A."/>
            <person name="Storesund J.E."/>
            <person name="Kallscheuer N."/>
            <person name="Luecker S."/>
            <person name="Lage O.M."/>
            <person name="Pohl T."/>
            <person name="Merkel B.J."/>
            <person name="Hornburger P."/>
            <person name="Mueller R.-W."/>
            <person name="Bruemmer F."/>
            <person name="Labrenz M."/>
            <person name="Spormann A.M."/>
            <person name="Op den Camp H."/>
            <person name="Overmann J."/>
            <person name="Amann R."/>
            <person name="Jetten M.S.M."/>
            <person name="Mascher T."/>
            <person name="Medema M.H."/>
            <person name="Devos D.P."/>
            <person name="Kaster A.-K."/>
            <person name="Ovreas L."/>
            <person name="Rohde M."/>
            <person name="Galperin M.Y."/>
            <person name="Jogler C."/>
        </authorList>
    </citation>
    <scope>NUCLEOTIDE SEQUENCE [LARGE SCALE GENOMIC DNA]</scope>
    <source>
        <strain evidence="5 6">FF011L</strain>
    </source>
</reference>
<organism evidence="5 6">
    <name type="scientific">Roseimaritima multifibrata</name>
    <dbReference type="NCBI Taxonomy" id="1930274"/>
    <lineage>
        <taxon>Bacteria</taxon>
        <taxon>Pseudomonadati</taxon>
        <taxon>Planctomycetota</taxon>
        <taxon>Planctomycetia</taxon>
        <taxon>Pirellulales</taxon>
        <taxon>Pirellulaceae</taxon>
        <taxon>Roseimaritima</taxon>
    </lineage>
</organism>
<dbReference type="SUPFAM" id="SSF51215">
    <property type="entry name" value="Regulatory protein AraC"/>
    <property type="match status" value="1"/>
</dbReference>
<dbReference type="Pfam" id="PF12833">
    <property type="entry name" value="HTH_18"/>
    <property type="match status" value="1"/>
</dbReference>
<protein>
    <submittedName>
        <fullName evidence="5">Arabinose operon regulatory protein</fullName>
    </submittedName>
</protein>
<dbReference type="KEGG" id="rml:FF011L_05930"/>
<dbReference type="SUPFAM" id="SSF46689">
    <property type="entry name" value="Homeodomain-like"/>
    <property type="match status" value="1"/>
</dbReference>
<dbReference type="AlphaFoldDB" id="A0A517MAP6"/>
<feature type="domain" description="HTH araC/xylS-type" evidence="4">
    <location>
        <begin position="196"/>
        <end position="294"/>
    </location>
</feature>
<proteinExistence type="predicted"/>
<accession>A0A517MAP6</accession>
<evidence type="ECO:0000256" key="2">
    <source>
        <dbReference type="ARBA" id="ARBA00023125"/>
    </source>
</evidence>
<keyword evidence="6" id="KW-1185">Reference proteome</keyword>
<keyword evidence="1" id="KW-0805">Transcription regulation</keyword>
<evidence type="ECO:0000259" key="4">
    <source>
        <dbReference type="PROSITE" id="PS01124"/>
    </source>
</evidence>
<dbReference type="InterPro" id="IPR003313">
    <property type="entry name" value="AraC-bd"/>
</dbReference>
<dbReference type="PROSITE" id="PS01124">
    <property type="entry name" value="HTH_ARAC_FAMILY_2"/>
    <property type="match status" value="1"/>
</dbReference>
<evidence type="ECO:0000256" key="3">
    <source>
        <dbReference type="ARBA" id="ARBA00023163"/>
    </source>
</evidence>
<dbReference type="Gene3D" id="1.10.10.60">
    <property type="entry name" value="Homeodomain-like"/>
    <property type="match status" value="2"/>
</dbReference>
<dbReference type="SMART" id="SM00342">
    <property type="entry name" value="HTH_ARAC"/>
    <property type="match status" value="1"/>
</dbReference>
<evidence type="ECO:0000313" key="6">
    <source>
        <dbReference type="Proteomes" id="UP000320672"/>
    </source>
</evidence>
<dbReference type="RefSeq" id="WP_145350042.1">
    <property type="nucleotide sequence ID" value="NZ_CP036262.1"/>
</dbReference>
<dbReference type="InterPro" id="IPR037923">
    <property type="entry name" value="HTH-like"/>
</dbReference>
<dbReference type="InterPro" id="IPR018060">
    <property type="entry name" value="HTH_AraC"/>
</dbReference>
<evidence type="ECO:0000313" key="5">
    <source>
        <dbReference type="EMBL" id="QDS91857.1"/>
    </source>
</evidence>